<evidence type="ECO:0000313" key="3">
    <source>
        <dbReference type="Proteomes" id="UP000525078"/>
    </source>
</evidence>
<evidence type="ECO:0000256" key="1">
    <source>
        <dbReference type="SAM" id="MobiDB-lite"/>
    </source>
</evidence>
<dbReference type="Proteomes" id="UP000525078">
    <property type="component" value="Unassembled WGS sequence"/>
</dbReference>
<dbReference type="PANTHER" id="PTHR33018">
    <property type="entry name" value="OS10G0338966 PROTEIN-RELATED"/>
    <property type="match status" value="1"/>
</dbReference>
<dbReference type="PANTHER" id="PTHR33018:SF34">
    <property type="entry name" value="OS02G0472350 PROTEIN"/>
    <property type="match status" value="1"/>
</dbReference>
<dbReference type="Pfam" id="PF03004">
    <property type="entry name" value="Transposase_24"/>
    <property type="match status" value="1"/>
</dbReference>
<evidence type="ECO:0000313" key="2">
    <source>
        <dbReference type="EMBL" id="KAF4363459.1"/>
    </source>
</evidence>
<dbReference type="AlphaFoldDB" id="A0A7J6F0L2"/>
<gene>
    <name evidence="2" type="ORF">F8388_016587</name>
</gene>
<feature type="region of interest" description="Disordered" evidence="1">
    <location>
        <begin position="118"/>
        <end position="168"/>
    </location>
</feature>
<proteinExistence type="predicted"/>
<dbReference type="InterPro" id="IPR004252">
    <property type="entry name" value="Probable_transposase_24"/>
</dbReference>
<comment type="caution">
    <text evidence="2">The sequence shown here is derived from an EMBL/GenBank/DDBJ whole genome shotgun (WGS) entry which is preliminary data.</text>
</comment>
<protein>
    <submittedName>
        <fullName evidence="2">Uncharacterized protein</fullName>
    </submittedName>
</protein>
<accession>A0A7J6F0L2</accession>
<reference evidence="2 3" key="1">
    <citation type="journal article" date="2020" name="bioRxiv">
        <title>Sequence and annotation of 42 cannabis genomes reveals extensive copy number variation in cannabinoid synthesis and pathogen resistance genes.</title>
        <authorList>
            <person name="Mckernan K.J."/>
            <person name="Helbert Y."/>
            <person name="Kane L.T."/>
            <person name="Ebling H."/>
            <person name="Zhang L."/>
            <person name="Liu B."/>
            <person name="Eaton Z."/>
            <person name="Mclaughlin S."/>
            <person name="Kingan S."/>
            <person name="Baybayan P."/>
            <person name="Concepcion G."/>
            <person name="Jordan M."/>
            <person name="Riva A."/>
            <person name="Barbazuk W."/>
            <person name="Harkins T."/>
        </authorList>
    </citation>
    <scope>NUCLEOTIDE SEQUENCE [LARGE SCALE GENOMIC DNA]</scope>
    <source>
        <strain evidence="3">cv. Jamaican Lion 4</strain>
        <tissue evidence="2">Leaf</tissue>
    </source>
</reference>
<feature type="region of interest" description="Disordered" evidence="1">
    <location>
        <begin position="1"/>
        <end position="51"/>
    </location>
</feature>
<organism evidence="2 3">
    <name type="scientific">Cannabis sativa</name>
    <name type="common">Hemp</name>
    <name type="synonym">Marijuana</name>
    <dbReference type="NCBI Taxonomy" id="3483"/>
    <lineage>
        <taxon>Eukaryota</taxon>
        <taxon>Viridiplantae</taxon>
        <taxon>Streptophyta</taxon>
        <taxon>Embryophyta</taxon>
        <taxon>Tracheophyta</taxon>
        <taxon>Spermatophyta</taxon>
        <taxon>Magnoliopsida</taxon>
        <taxon>eudicotyledons</taxon>
        <taxon>Gunneridae</taxon>
        <taxon>Pentapetalae</taxon>
        <taxon>rosids</taxon>
        <taxon>fabids</taxon>
        <taxon>Rosales</taxon>
        <taxon>Cannabaceae</taxon>
        <taxon>Cannabis</taxon>
    </lineage>
</organism>
<name>A0A7J6F0L2_CANSA</name>
<dbReference type="EMBL" id="JAATIP010000175">
    <property type="protein sequence ID" value="KAF4363459.1"/>
    <property type="molecule type" value="Genomic_DNA"/>
</dbReference>
<sequence length="349" mass="40210">MTTLNRLKLGLESRSRPAQHQASRRPPHPVAPSDRVSRTTSRCQPPQTEPFFHRTTAPVALVHGQVVVFIKGQNLHKLEERLRNLRQRLEVPFDGSRMEHQVLGFYIMERGGDDEWSAWLDYDGDDGPSLPEGSSVDPEQPSVEEGSGDPEEQTQKNTRGRSKRNDITKMVSEGKKMEIEYNHYGQHWGTGGTAKVTRIGAWVRTNIPLRDITWPKVSQDLKNQLWEHIKVAFDVPDTDKRMTIAKGGDRWKDWKSTLTEEWREFVDSRLSPEFGVKRKRAQESRACNLYPHRTGRGGVRMIQEQMEKEFGHQITEFDRSEIWKRSRTKSNGEVEGPTAEVVKRIFNTS</sequence>